<evidence type="ECO:0000256" key="1">
    <source>
        <dbReference type="ARBA" id="ARBA00005417"/>
    </source>
</evidence>
<dbReference type="PANTHER" id="PTHR42788">
    <property type="entry name" value="TAURINE IMPORT ATP-BINDING PROTEIN-RELATED"/>
    <property type="match status" value="1"/>
</dbReference>
<name>A0A2N8KF75_9BURK</name>
<gene>
    <name evidence="7" type="ORF">C1I89_19965</name>
</gene>
<keyword evidence="8" id="KW-1185">Reference proteome</keyword>
<dbReference type="GO" id="GO:0005524">
    <property type="term" value="F:ATP binding"/>
    <property type="evidence" value="ECO:0007669"/>
    <property type="project" value="UniProtKB-KW"/>
</dbReference>
<dbReference type="GO" id="GO:0016887">
    <property type="term" value="F:ATP hydrolysis activity"/>
    <property type="evidence" value="ECO:0007669"/>
    <property type="project" value="InterPro"/>
</dbReference>
<proteinExistence type="inferred from homology"/>
<dbReference type="Proteomes" id="UP000235994">
    <property type="component" value="Unassembled WGS sequence"/>
</dbReference>
<comment type="caution">
    <text evidence="7">The sequence shown here is derived from an EMBL/GenBank/DDBJ whole genome shotgun (WGS) entry which is preliminary data.</text>
</comment>
<evidence type="ECO:0000256" key="5">
    <source>
        <dbReference type="ARBA" id="ARBA00022840"/>
    </source>
</evidence>
<dbReference type="InterPro" id="IPR050166">
    <property type="entry name" value="ABC_transporter_ATP-bind"/>
</dbReference>
<evidence type="ECO:0000259" key="6">
    <source>
        <dbReference type="PROSITE" id="PS50893"/>
    </source>
</evidence>
<evidence type="ECO:0000313" key="8">
    <source>
        <dbReference type="Proteomes" id="UP000235994"/>
    </source>
</evidence>
<comment type="similarity">
    <text evidence="1">Belongs to the ABC transporter superfamily.</text>
</comment>
<dbReference type="EMBL" id="POQS01000005">
    <property type="protein sequence ID" value="PND32102.1"/>
    <property type="molecule type" value="Genomic_DNA"/>
</dbReference>
<accession>A0A2N8KF75</accession>
<evidence type="ECO:0000256" key="3">
    <source>
        <dbReference type="ARBA" id="ARBA00022475"/>
    </source>
</evidence>
<evidence type="ECO:0000313" key="7">
    <source>
        <dbReference type="EMBL" id="PND32102.1"/>
    </source>
</evidence>
<dbReference type="InterPro" id="IPR027417">
    <property type="entry name" value="P-loop_NTPase"/>
</dbReference>
<evidence type="ECO:0000256" key="2">
    <source>
        <dbReference type="ARBA" id="ARBA00022448"/>
    </source>
</evidence>
<dbReference type="PROSITE" id="PS50893">
    <property type="entry name" value="ABC_TRANSPORTER_2"/>
    <property type="match status" value="1"/>
</dbReference>
<sequence>MLEMQSVSLRYGARHVLHDVDLRLRPGERLGLIGPRGAGKTSLLRLAAGLARPSGGVLRNGFRHPLLMFKEPRLLLWRHALENVALPLRASGLPEPEARSVSAYWLRRVGLDAAMESPAAELPRALAQRAALARALALAPDLLMLDRPFNAMEPAARRQLADCCRQAVVRSGAALLCVSDDPDELLGLVDRCALLHRGRLRPVSLVSPFGGSMQADAQRLRELLAVAGAEP</sequence>
<dbReference type="AlphaFoldDB" id="A0A2N8KF75"/>
<dbReference type="Pfam" id="PF00005">
    <property type="entry name" value="ABC_tran"/>
    <property type="match status" value="1"/>
</dbReference>
<reference evidence="7 8" key="1">
    <citation type="submission" date="2018-01" db="EMBL/GenBank/DDBJ databases">
        <title>The draft genome of an aniline degradation strain ANB-1.</title>
        <authorList>
            <person name="Zhang L."/>
            <person name="Jiang J."/>
        </authorList>
    </citation>
    <scope>NUCLEOTIDE SEQUENCE [LARGE SCALE GENOMIC DNA]</scope>
    <source>
        <strain evidence="7 8">ANB-1</strain>
    </source>
</reference>
<keyword evidence="5 7" id="KW-0067">ATP-binding</keyword>
<dbReference type="RefSeq" id="WP_102774311.1">
    <property type="nucleotide sequence ID" value="NZ_POQS01000005.1"/>
</dbReference>
<evidence type="ECO:0000256" key="4">
    <source>
        <dbReference type="ARBA" id="ARBA00022741"/>
    </source>
</evidence>
<keyword evidence="4" id="KW-0547">Nucleotide-binding</keyword>
<dbReference type="PANTHER" id="PTHR42788:SF13">
    <property type="entry name" value="ALIPHATIC SULFONATES IMPORT ATP-BINDING PROTEIN SSUB"/>
    <property type="match status" value="1"/>
</dbReference>
<dbReference type="InterPro" id="IPR003439">
    <property type="entry name" value="ABC_transporter-like_ATP-bd"/>
</dbReference>
<keyword evidence="3" id="KW-1003">Cell membrane</keyword>
<dbReference type="Gene3D" id="3.40.50.300">
    <property type="entry name" value="P-loop containing nucleotide triphosphate hydrolases"/>
    <property type="match status" value="1"/>
</dbReference>
<organism evidence="7 8">
    <name type="scientific">Achromobacter pulmonis</name>
    <dbReference type="NCBI Taxonomy" id="1389932"/>
    <lineage>
        <taxon>Bacteria</taxon>
        <taxon>Pseudomonadati</taxon>
        <taxon>Pseudomonadota</taxon>
        <taxon>Betaproteobacteria</taxon>
        <taxon>Burkholderiales</taxon>
        <taxon>Alcaligenaceae</taxon>
        <taxon>Achromobacter</taxon>
    </lineage>
</organism>
<keyword evidence="3" id="KW-0472">Membrane</keyword>
<dbReference type="SMART" id="SM00382">
    <property type="entry name" value="AAA"/>
    <property type="match status" value="1"/>
</dbReference>
<protein>
    <submittedName>
        <fullName evidence="7">Nitrate ABC transporter ATP-binding protein</fullName>
    </submittedName>
</protein>
<keyword evidence="2" id="KW-0813">Transport</keyword>
<dbReference type="SUPFAM" id="SSF52540">
    <property type="entry name" value="P-loop containing nucleoside triphosphate hydrolases"/>
    <property type="match status" value="1"/>
</dbReference>
<feature type="domain" description="ABC transporter" evidence="6">
    <location>
        <begin position="2"/>
        <end position="222"/>
    </location>
</feature>
<dbReference type="InterPro" id="IPR003593">
    <property type="entry name" value="AAA+_ATPase"/>
</dbReference>